<feature type="domain" description="AMP-binding enzyme C-terminal" evidence="5">
    <location>
        <begin position="459"/>
        <end position="539"/>
    </location>
</feature>
<feature type="domain" description="AMP-dependent synthetase/ligase" evidence="4">
    <location>
        <begin position="7"/>
        <end position="403"/>
    </location>
</feature>
<dbReference type="SUPFAM" id="SSF56801">
    <property type="entry name" value="Acetyl-CoA synthetase-like"/>
    <property type="match status" value="1"/>
</dbReference>
<comment type="similarity">
    <text evidence="1">Belongs to the ATP-dependent AMP-binding enzyme family.</text>
</comment>
<keyword evidence="2" id="KW-0436">Ligase</keyword>
<dbReference type="GO" id="GO:0006631">
    <property type="term" value="P:fatty acid metabolic process"/>
    <property type="evidence" value="ECO:0007669"/>
    <property type="project" value="TreeGrafter"/>
</dbReference>
<reference evidence="6 7" key="1">
    <citation type="journal article" date="2018" name="Syst. Appl. Microbiol.">
        <title>Corynebacterium heidelbergense sp. nov., isolated from the preen glands of Egyptian geese (Alopochen aegyptiacus).</title>
        <authorList>
            <person name="Braun M.S."/>
            <person name="Wang E."/>
            <person name="Zimmermann S."/>
            <person name="Wink M."/>
        </authorList>
    </citation>
    <scope>NUCLEOTIDE SEQUENCE [LARGE SCALE GENOMIC DNA]</scope>
    <source>
        <strain evidence="6 7">647</strain>
    </source>
</reference>
<evidence type="ECO:0000259" key="5">
    <source>
        <dbReference type="Pfam" id="PF13193"/>
    </source>
</evidence>
<name>A0A364V8K8_9CORY</name>
<sequence>MLQRMVEHARHRPDSPALSSTDGQLTLTYRQLVQAVEQQADRLDSLAPGGTLHPGDRVLLVSDSSAASYVRILACMWAGAVPAVADHCLPQATLDAYADTIGPRIVLRATDDVDVAAEDDDAAVSDNDTATGAPMNLPRGDLQAPPFQPEAPQAMLFTSGTTGAPKAVVLPARSFLAIPDTLRAHNVDWITWRPGEVTYTPLPASHIGGLWWVLNGLASGCHTVTGPAVKAGATGGNGHEDLLATLHRWSVATVCMVPTLLGRVAASLRTATAGDPPGFPSSLRLIVYGGSRAVREDVAAVEAAGVRTAQIYGLSETGCTALCLPTSADMAGSGSSSLELIDSACVGTPYPGVQLCVLADPLAKPAPLPEACPLPTDPSPLHPGSDREGTLWIRTPARMLGYFGRPQHTADVLHEGWLNTGDRVEIRTTNPDGPMLVYLRGRVSELIICGGANVNPDDVDAIARSVPGVADAGAFSIPDATFGALVGLAVVPADPDLDERQQRRLQRSIAAAFRDRAGAEARPARIVITGALSRTASGKIRRHELTRRFTEPQTFPTANPDEPRAAAVGTQEDP</sequence>
<gene>
    <name evidence="6" type="ORF">DLJ54_00790</name>
</gene>
<dbReference type="InterPro" id="IPR045851">
    <property type="entry name" value="AMP-bd_C_sf"/>
</dbReference>
<dbReference type="PROSITE" id="PS00455">
    <property type="entry name" value="AMP_BINDING"/>
    <property type="match status" value="1"/>
</dbReference>
<dbReference type="InterPro" id="IPR020845">
    <property type="entry name" value="AMP-binding_CS"/>
</dbReference>
<keyword evidence="7" id="KW-1185">Reference proteome</keyword>
<evidence type="ECO:0000256" key="2">
    <source>
        <dbReference type="ARBA" id="ARBA00022598"/>
    </source>
</evidence>
<organism evidence="6 7">
    <name type="scientific">Corynebacterium heidelbergense</name>
    <dbReference type="NCBI Taxonomy" id="2055947"/>
    <lineage>
        <taxon>Bacteria</taxon>
        <taxon>Bacillati</taxon>
        <taxon>Actinomycetota</taxon>
        <taxon>Actinomycetes</taxon>
        <taxon>Mycobacteriales</taxon>
        <taxon>Corynebacteriaceae</taxon>
        <taxon>Corynebacterium</taxon>
    </lineage>
</organism>
<dbReference type="Pfam" id="PF00501">
    <property type="entry name" value="AMP-binding"/>
    <property type="match status" value="1"/>
</dbReference>
<evidence type="ECO:0000259" key="4">
    <source>
        <dbReference type="Pfam" id="PF00501"/>
    </source>
</evidence>
<evidence type="ECO:0000313" key="6">
    <source>
        <dbReference type="EMBL" id="RAV32969.1"/>
    </source>
</evidence>
<dbReference type="PANTHER" id="PTHR43201:SF5">
    <property type="entry name" value="MEDIUM-CHAIN ACYL-COA LIGASE ACSF2, MITOCHONDRIAL"/>
    <property type="match status" value="1"/>
</dbReference>
<dbReference type="PANTHER" id="PTHR43201">
    <property type="entry name" value="ACYL-COA SYNTHETASE"/>
    <property type="match status" value="1"/>
</dbReference>
<evidence type="ECO:0000313" key="7">
    <source>
        <dbReference type="Proteomes" id="UP000251577"/>
    </source>
</evidence>
<protein>
    <submittedName>
        <fullName evidence="6">Acyl-CoA synthetase</fullName>
    </submittedName>
</protein>
<dbReference type="InterPro" id="IPR025110">
    <property type="entry name" value="AMP-bd_C"/>
</dbReference>
<feature type="compositionally biased region" description="Basic and acidic residues" evidence="3">
    <location>
        <begin position="1"/>
        <end position="14"/>
    </location>
</feature>
<feature type="region of interest" description="Disordered" evidence="3">
    <location>
        <begin position="1"/>
        <end position="21"/>
    </location>
</feature>
<dbReference type="Proteomes" id="UP000251577">
    <property type="component" value="Unassembled WGS sequence"/>
</dbReference>
<dbReference type="Pfam" id="PF13193">
    <property type="entry name" value="AMP-binding_C"/>
    <property type="match status" value="1"/>
</dbReference>
<dbReference type="Gene3D" id="3.30.300.30">
    <property type="match status" value="1"/>
</dbReference>
<proteinExistence type="inferred from homology"/>
<comment type="caution">
    <text evidence="6">The sequence shown here is derived from an EMBL/GenBank/DDBJ whole genome shotgun (WGS) entry which is preliminary data.</text>
</comment>
<evidence type="ECO:0000256" key="1">
    <source>
        <dbReference type="ARBA" id="ARBA00006432"/>
    </source>
</evidence>
<dbReference type="GO" id="GO:0031956">
    <property type="term" value="F:medium-chain fatty acid-CoA ligase activity"/>
    <property type="evidence" value="ECO:0007669"/>
    <property type="project" value="TreeGrafter"/>
</dbReference>
<dbReference type="Gene3D" id="3.40.50.12780">
    <property type="entry name" value="N-terminal domain of ligase-like"/>
    <property type="match status" value="1"/>
</dbReference>
<dbReference type="InterPro" id="IPR000873">
    <property type="entry name" value="AMP-dep_synth/lig_dom"/>
</dbReference>
<accession>A0A364V8K8</accession>
<dbReference type="AlphaFoldDB" id="A0A364V8K8"/>
<dbReference type="InterPro" id="IPR042099">
    <property type="entry name" value="ANL_N_sf"/>
</dbReference>
<evidence type="ECO:0000256" key="3">
    <source>
        <dbReference type="SAM" id="MobiDB-lite"/>
    </source>
</evidence>
<feature type="region of interest" description="Disordered" evidence="3">
    <location>
        <begin position="549"/>
        <end position="574"/>
    </location>
</feature>
<dbReference type="EMBL" id="QHCV01000005">
    <property type="protein sequence ID" value="RAV32969.1"/>
    <property type="molecule type" value="Genomic_DNA"/>
</dbReference>